<organism evidence="2 3">
    <name type="scientific">Trichinella murrelli</name>
    <dbReference type="NCBI Taxonomy" id="144512"/>
    <lineage>
        <taxon>Eukaryota</taxon>
        <taxon>Metazoa</taxon>
        <taxon>Ecdysozoa</taxon>
        <taxon>Nematoda</taxon>
        <taxon>Enoplea</taxon>
        <taxon>Dorylaimia</taxon>
        <taxon>Trichinellida</taxon>
        <taxon>Trichinellidae</taxon>
        <taxon>Trichinella</taxon>
    </lineage>
</organism>
<evidence type="ECO:0000313" key="2">
    <source>
        <dbReference type="EMBL" id="KRX38682.1"/>
    </source>
</evidence>
<accession>A0A0V0TI20</accession>
<dbReference type="Proteomes" id="UP000055048">
    <property type="component" value="Unassembled WGS sequence"/>
</dbReference>
<protein>
    <submittedName>
        <fullName evidence="2">Uncharacterized protein</fullName>
    </submittedName>
</protein>
<sequence>MMFISYYSLLFILGTSVQKVLSVALEFNVKSLAICEVAYKWQKMFAIRNDSEEKAIKNSISKSYKQNLLNWPTGRDSKSMEVMVAFMHIWTCIL</sequence>
<keyword evidence="3" id="KW-1185">Reference proteome</keyword>
<name>A0A0V0TI20_9BILA</name>
<comment type="caution">
    <text evidence="2">The sequence shown here is derived from an EMBL/GenBank/DDBJ whole genome shotgun (WGS) entry which is preliminary data.</text>
</comment>
<evidence type="ECO:0000256" key="1">
    <source>
        <dbReference type="SAM" id="SignalP"/>
    </source>
</evidence>
<dbReference type="EMBL" id="JYDJ01000258">
    <property type="protein sequence ID" value="KRX38682.1"/>
    <property type="molecule type" value="Genomic_DNA"/>
</dbReference>
<dbReference type="AlphaFoldDB" id="A0A0V0TI20"/>
<proteinExistence type="predicted"/>
<feature type="chain" id="PRO_5006869356" evidence="1">
    <location>
        <begin position="23"/>
        <end position="94"/>
    </location>
</feature>
<gene>
    <name evidence="2" type="ORF">T05_14134</name>
</gene>
<reference evidence="2 3" key="1">
    <citation type="submission" date="2015-01" db="EMBL/GenBank/DDBJ databases">
        <title>Evolution of Trichinella species and genotypes.</title>
        <authorList>
            <person name="Korhonen P.K."/>
            <person name="Edoardo P."/>
            <person name="Giuseppe L.R."/>
            <person name="Gasser R.B."/>
        </authorList>
    </citation>
    <scope>NUCLEOTIDE SEQUENCE [LARGE SCALE GENOMIC DNA]</scope>
    <source>
        <strain evidence="2">ISS417</strain>
    </source>
</reference>
<keyword evidence="1" id="KW-0732">Signal</keyword>
<evidence type="ECO:0000313" key="3">
    <source>
        <dbReference type="Proteomes" id="UP000055048"/>
    </source>
</evidence>
<feature type="signal peptide" evidence="1">
    <location>
        <begin position="1"/>
        <end position="22"/>
    </location>
</feature>